<keyword evidence="1" id="KW-0472">Membrane</keyword>
<dbReference type="Proteomes" id="UP000255233">
    <property type="component" value="Unassembled WGS sequence"/>
</dbReference>
<evidence type="ECO:0000313" key="3">
    <source>
        <dbReference type="EMBL" id="SUE32958.1"/>
    </source>
</evidence>
<accession>A0A379MMX4</accession>
<dbReference type="AlphaFoldDB" id="A0A379MMX4"/>
<feature type="transmembrane region" description="Helical" evidence="1">
    <location>
        <begin position="7"/>
        <end position="25"/>
    </location>
</feature>
<evidence type="ECO:0000259" key="2">
    <source>
        <dbReference type="Pfam" id="PF10882"/>
    </source>
</evidence>
<keyword evidence="4" id="KW-1185">Reference proteome</keyword>
<protein>
    <recommendedName>
        <fullName evidence="2">Bacterial Pleckstrin homology domain-containing protein</fullName>
    </recommendedName>
</protein>
<reference evidence="3 4" key="1">
    <citation type="submission" date="2018-06" db="EMBL/GenBank/DDBJ databases">
        <authorList>
            <consortium name="Pathogen Informatics"/>
            <person name="Doyle S."/>
        </authorList>
    </citation>
    <scope>NUCLEOTIDE SEQUENCE [LARGE SCALE GENOMIC DNA]</scope>
    <source>
        <strain evidence="3 4">NCTC11190</strain>
    </source>
</reference>
<dbReference type="STRING" id="880526.GCA_000427365_01293"/>
<evidence type="ECO:0000313" key="4">
    <source>
        <dbReference type="Proteomes" id="UP000255233"/>
    </source>
</evidence>
<dbReference type="EMBL" id="UGVL01000001">
    <property type="protein sequence ID" value="SUE32958.1"/>
    <property type="molecule type" value="Genomic_DNA"/>
</dbReference>
<feature type="domain" description="Bacterial Pleckstrin homology" evidence="2">
    <location>
        <begin position="56"/>
        <end position="154"/>
    </location>
</feature>
<dbReference type="InterPro" id="IPR027783">
    <property type="entry name" value="Bacterial_PH-related"/>
</dbReference>
<keyword evidence="1" id="KW-1133">Transmembrane helix</keyword>
<sequence length="156" mass="18109">MDKRAKWLTALALSILAAGVGWLFYASGGSYLPAWFTTVVVALMLLAALSIPRFIRISPHSVEIHCVMELIKIPVRDIRHIRFVERGHMKYCFPIWGIYGIGGYYGYYFSLRERKVFRLCASQWRNFVLIEDIYEEQYIVSCDDPAAFIAAIERYR</sequence>
<keyword evidence="1" id="KW-0812">Transmembrane</keyword>
<dbReference type="Pfam" id="PF10882">
    <property type="entry name" value="bPH_5"/>
    <property type="match status" value="1"/>
</dbReference>
<gene>
    <name evidence="3" type="ORF">NCTC11190_00145</name>
</gene>
<proteinExistence type="predicted"/>
<feature type="transmembrane region" description="Helical" evidence="1">
    <location>
        <begin position="31"/>
        <end position="51"/>
    </location>
</feature>
<evidence type="ECO:0000256" key="1">
    <source>
        <dbReference type="SAM" id="Phobius"/>
    </source>
</evidence>
<name>A0A379MMX4_9BACT</name>
<organism evidence="3 4">
    <name type="scientific">Rikenella microfusus</name>
    <dbReference type="NCBI Taxonomy" id="28139"/>
    <lineage>
        <taxon>Bacteria</taxon>
        <taxon>Pseudomonadati</taxon>
        <taxon>Bacteroidota</taxon>
        <taxon>Bacteroidia</taxon>
        <taxon>Bacteroidales</taxon>
        <taxon>Rikenellaceae</taxon>
        <taxon>Rikenella</taxon>
    </lineage>
</organism>
<feature type="transmembrane region" description="Helical" evidence="1">
    <location>
        <begin position="91"/>
        <end position="109"/>
    </location>
</feature>